<dbReference type="SUPFAM" id="SSF52540">
    <property type="entry name" value="P-loop containing nucleoside triphosphate hydrolases"/>
    <property type="match status" value="1"/>
</dbReference>
<name>A0A7Y0FWN7_9HYPH</name>
<evidence type="ECO:0000256" key="1">
    <source>
        <dbReference type="SAM" id="Coils"/>
    </source>
</evidence>
<dbReference type="AlphaFoldDB" id="A0A7Y0FWN7"/>
<evidence type="ECO:0000259" key="2">
    <source>
        <dbReference type="Pfam" id="PF13514"/>
    </source>
</evidence>
<dbReference type="PANTHER" id="PTHR41259:SF1">
    <property type="entry name" value="DOUBLE-STRAND BREAK REPAIR RAD50 ATPASE, PUTATIVE-RELATED"/>
    <property type="match status" value="1"/>
</dbReference>
<keyword evidence="1" id="KW-0175">Coiled coil</keyword>
<dbReference type="Proteomes" id="UP000541470">
    <property type="component" value="Unassembled WGS sequence"/>
</dbReference>
<dbReference type="Gene3D" id="3.40.50.300">
    <property type="entry name" value="P-loop containing nucleotide triphosphate hydrolases"/>
    <property type="match status" value="2"/>
</dbReference>
<keyword evidence="4" id="KW-1185">Reference proteome</keyword>
<evidence type="ECO:0000313" key="3">
    <source>
        <dbReference type="EMBL" id="NML75718.1"/>
    </source>
</evidence>
<evidence type="ECO:0000313" key="4">
    <source>
        <dbReference type="Proteomes" id="UP000541470"/>
    </source>
</evidence>
<organism evidence="3 4">
    <name type="scientific">Rhizobium terricola</name>
    <dbReference type="NCBI Taxonomy" id="2728849"/>
    <lineage>
        <taxon>Bacteria</taxon>
        <taxon>Pseudomonadati</taxon>
        <taxon>Pseudomonadota</taxon>
        <taxon>Alphaproteobacteria</taxon>
        <taxon>Hyphomicrobiales</taxon>
        <taxon>Rhizobiaceae</taxon>
        <taxon>Rhizobium/Agrobacterium group</taxon>
        <taxon>Rhizobium</taxon>
    </lineage>
</organism>
<dbReference type="PANTHER" id="PTHR41259">
    <property type="entry name" value="DOUBLE-STRAND BREAK REPAIR RAD50 ATPASE, PUTATIVE-RELATED"/>
    <property type="match status" value="1"/>
</dbReference>
<feature type="coiled-coil region" evidence="1">
    <location>
        <begin position="943"/>
        <end position="970"/>
    </location>
</feature>
<feature type="coiled-coil region" evidence="1">
    <location>
        <begin position="177"/>
        <end position="204"/>
    </location>
</feature>
<proteinExistence type="predicted"/>
<dbReference type="Pfam" id="PF13514">
    <property type="entry name" value="AAA_27"/>
    <property type="match status" value="1"/>
</dbReference>
<dbReference type="EMBL" id="JABBGK010000003">
    <property type="protein sequence ID" value="NML75718.1"/>
    <property type="molecule type" value="Genomic_DNA"/>
</dbReference>
<protein>
    <submittedName>
        <fullName evidence="3">AAA family ATPase</fullName>
    </submittedName>
</protein>
<dbReference type="RefSeq" id="WP_169593550.1">
    <property type="nucleotide sequence ID" value="NZ_JABBGK010000003.1"/>
</dbReference>
<comment type="caution">
    <text evidence="3">The sequence shown here is derived from an EMBL/GenBank/DDBJ whole genome shotgun (WGS) entry which is preliminary data.</text>
</comment>
<dbReference type="InterPro" id="IPR038734">
    <property type="entry name" value="YhaN_AAA"/>
</dbReference>
<reference evidence="3 4" key="1">
    <citation type="submission" date="2020-04" db="EMBL/GenBank/DDBJ databases">
        <title>Rhizobium sp. S-51 isolated from soil.</title>
        <authorList>
            <person name="Dahal R.H."/>
        </authorList>
    </citation>
    <scope>NUCLEOTIDE SEQUENCE [LARGE SCALE GENOMIC DNA]</scope>
    <source>
        <strain evidence="3 4">S-51</strain>
    </source>
</reference>
<feature type="coiled-coil region" evidence="1">
    <location>
        <begin position="734"/>
        <end position="761"/>
    </location>
</feature>
<dbReference type="InterPro" id="IPR027417">
    <property type="entry name" value="P-loop_NTPase"/>
</dbReference>
<sequence length="1164" mass="128347">MRLRRLDLTRYGKFTDHVIDFGAVEPGAPDLHIVYGLNEAGKSTSLSAYLDLLYGIEERSRYNFLHAYSAMQVGGCLEFAGASHDLKRVKQRAGSLLDGRGEAVPEALLSVPLAGVSRDAYRTMFSLDDVTLEEGGNAILQSKGDLGELLFSASAGLAGVSTTLGAISDEADALYKKRARSTRIAELKQKLAELKTRRDEIDTLASTHAGLVAALGHAEAAYDEAMHARGNARARSEAITRLLRARPLAAEYRRLEAELAENAGLRRPPADWARDLPGLMEEETRLATRLAGIETDMERVRQEIEGSELDEPVLALSDRITHLARGLARFAGAEEDLPKRRIALAARNSTIGGILTRLDRTGFETPEDLLLPAATIGALRDLIEMRSGVEARLQTAARELAAARVAKERADSEHEALVARGEDADASMISRLTATLAIVRRSDHSTRLRLAERSLGDLERRFAEAVRPLAELADGDLLDGEALRILALPDPRQLEIWRAALAAVDSRIADHTERGRQLVTQHRQVEARITALGARGGLVEDAEVLRLRAQRDAAWKDHLQRLDKESAEAFEKAMHADDLGTTARMAAMRDLADLRTLTEERSVAAAGIDRQEELLDEAKSERERLISELRGTLPKALSVSADGNLARLFSLIEQLVRARSDALSAWERLEATRHEIATARADAELDRDTLATALDAVGLDRTGQTLTELLEVAEAAVTAGNSRAAARTAAEKAIADHKRALDDRRREFEEAEKDRDDWQARFSTTLAETWFGEITSTGAVREIIETLNELAPALNDRDELARRIATMEKDQADFVAEVQDILSDLGETADPASASRTAVTLAARLEKARHDQSLRSDKIAALDRLAETQRKLRQDLAEHAARKSELTSFFGVDTLAEVALALEAANERARRETRLYGLREQLLAELHAATIEAALADVEASDFDAMEQEQAELAARLDDLDERARQLFAEKTRAGDRLDAVGGDDQVARIEAERRTIFLEIEEHAASNLRLKSGVLIAGEALRAYRDKHRSSMMKRASDAFRLITRGDYTGLATQPDKDRETLIGLSRQGGSKLASEMSKGTQFQLYLALRLAGYEEFAASRPSVPFIADDIMETFDEPRSEEVLRLFGEMAKIGQVIYLTHHRHLCDIARRVVPQVRIHEISS</sequence>
<accession>A0A7Y0FWN7</accession>
<feature type="domain" description="YhaN AAA" evidence="2">
    <location>
        <begin position="1"/>
        <end position="202"/>
    </location>
</feature>
<feature type="coiled-coil region" evidence="1">
    <location>
        <begin position="862"/>
        <end position="912"/>
    </location>
</feature>
<gene>
    <name evidence="3" type="ORF">HHL25_16430</name>
</gene>